<organism evidence="1 2">
    <name type="scientific">Haloarcula vallismortis ATCC 29715</name>
    <dbReference type="NCBI Taxonomy" id="662477"/>
    <lineage>
        <taxon>Archaea</taxon>
        <taxon>Methanobacteriati</taxon>
        <taxon>Methanobacteriota</taxon>
        <taxon>Stenosarchaea group</taxon>
        <taxon>Halobacteria</taxon>
        <taxon>Halobacteriales</taxon>
        <taxon>Haloarculaceae</taxon>
        <taxon>Haloarcula</taxon>
    </lineage>
</organism>
<dbReference type="EMBL" id="AOLQ01000069">
    <property type="protein sequence ID" value="EMA00932.1"/>
    <property type="molecule type" value="Genomic_DNA"/>
</dbReference>
<dbReference type="Proteomes" id="UP000011534">
    <property type="component" value="Unassembled WGS sequence"/>
</dbReference>
<reference evidence="1 2" key="1">
    <citation type="journal article" date="2014" name="PLoS Genet.">
        <title>Phylogenetically driven sequencing of extremely halophilic archaea reveals strategies for static and dynamic osmo-response.</title>
        <authorList>
            <person name="Becker E.A."/>
            <person name="Seitzer P.M."/>
            <person name="Tritt A."/>
            <person name="Larsen D."/>
            <person name="Krusor M."/>
            <person name="Yao A.I."/>
            <person name="Wu D."/>
            <person name="Madern D."/>
            <person name="Eisen J.A."/>
            <person name="Darling A.E."/>
            <person name="Facciotti M.T."/>
        </authorList>
    </citation>
    <scope>NUCLEOTIDE SEQUENCE [LARGE SCALE GENOMIC DNA]</scope>
    <source>
        <strain evidence="1 2">ATCC 29715</strain>
    </source>
</reference>
<dbReference type="AlphaFoldDB" id="M0IVQ8"/>
<proteinExistence type="predicted"/>
<evidence type="ECO:0000313" key="1">
    <source>
        <dbReference type="EMBL" id="EMA00932.1"/>
    </source>
</evidence>
<accession>M0IVQ8</accession>
<comment type="caution">
    <text evidence="1">The sequence shown here is derived from an EMBL/GenBank/DDBJ whole genome shotgun (WGS) entry which is preliminary data.</text>
</comment>
<name>M0IVQ8_HALVA</name>
<gene>
    <name evidence="1" type="ORF">C437_19082</name>
</gene>
<sequence length="63" mass="6837">MNAALTDASRFRRSLGIQIRPVRIIAVDARSETLAVGAGFSETWSRSRAAFSMMARTVSMSSS</sequence>
<protein>
    <submittedName>
        <fullName evidence="1">Uncharacterized protein</fullName>
    </submittedName>
</protein>
<evidence type="ECO:0000313" key="2">
    <source>
        <dbReference type="Proteomes" id="UP000011534"/>
    </source>
</evidence>
<keyword evidence="2" id="KW-1185">Reference proteome</keyword>